<accession>A0ABR9XIX4</accession>
<organism evidence="1 2">
    <name type="scientific">Mucilaginibacter boryungensis</name>
    <dbReference type="NCBI Taxonomy" id="768480"/>
    <lineage>
        <taxon>Bacteria</taxon>
        <taxon>Pseudomonadati</taxon>
        <taxon>Bacteroidota</taxon>
        <taxon>Sphingobacteriia</taxon>
        <taxon>Sphingobacteriales</taxon>
        <taxon>Sphingobacteriaceae</taxon>
        <taxon>Mucilaginibacter</taxon>
    </lineage>
</organism>
<name>A0ABR9XIX4_9SPHI</name>
<evidence type="ECO:0000313" key="1">
    <source>
        <dbReference type="EMBL" id="MBE9667181.1"/>
    </source>
</evidence>
<sequence length="84" mass="9116">MEIEVKDPSTGALLHLQAKPEHFEGMHGFRISHPNGSGFFIANKGGVWRSADDHHVDNDFLANIGLALEGYEPSDQVVSSKGNS</sequence>
<comment type="caution">
    <text evidence="1">The sequence shown here is derived from an EMBL/GenBank/DDBJ whole genome shotgun (WGS) entry which is preliminary data.</text>
</comment>
<gene>
    <name evidence="1" type="ORF">IRJ18_12485</name>
</gene>
<keyword evidence="2" id="KW-1185">Reference proteome</keyword>
<dbReference type="EMBL" id="JADFFM010000001">
    <property type="protein sequence ID" value="MBE9667181.1"/>
    <property type="molecule type" value="Genomic_DNA"/>
</dbReference>
<proteinExistence type="predicted"/>
<dbReference type="RefSeq" id="WP_194106530.1">
    <property type="nucleotide sequence ID" value="NZ_JADFFM010000001.1"/>
</dbReference>
<dbReference type="Proteomes" id="UP000632774">
    <property type="component" value="Unassembled WGS sequence"/>
</dbReference>
<protein>
    <submittedName>
        <fullName evidence="1">Uncharacterized protein</fullName>
    </submittedName>
</protein>
<reference evidence="1 2" key="1">
    <citation type="submission" date="2020-10" db="EMBL/GenBank/DDBJ databases">
        <title>Mucilaginibacter mali sp. nov., isolated from rhizosphere soil of apple orchard.</title>
        <authorList>
            <person name="Lee J.-S."/>
            <person name="Kim H.S."/>
            <person name="Kim J.-S."/>
        </authorList>
    </citation>
    <scope>NUCLEOTIDE SEQUENCE [LARGE SCALE GENOMIC DNA]</scope>
    <source>
        <strain evidence="1 2">KCTC 23157</strain>
    </source>
</reference>
<evidence type="ECO:0000313" key="2">
    <source>
        <dbReference type="Proteomes" id="UP000632774"/>
    </source>
</evidence>